<evidence type="ECO:0000313" key="8">
    <source>
        <dbReference type="EMBL" id="MBB3103298.1"/>
    </source>
</evidence>
<dbReference type="Pfam" id="PF01022">
    <property type="entry name" value="HTH_5"/>
    <property type="match status" value="1"/>
</dbReference>
<dbReference type="SMART" id="SM00418">
    <property type="entry name" value="HTH_ARSR"/>
    <property type="match status" value="1"/>
</dbReference>
<dbReference type="NCBIfam" id="NF007528">
    <property type="entry name" value="PRK10141.1"/>
    <property type="match status" value="1"/>
</dbReference>
<organism evidence="8 9">
    <name type="scientific">Azomonas macrocytogenes</name>
    <name type="common">Azotobacter macrocytogenes</name>
    <dbReference type="NCBI Taxonomy" id="69962"/>
    <lineage>
        <taxon>Bacteria</taxon>
        <taxon>Pseudomonadati</taxon>
        <taxon>Pseudomonadota</taxon>
        <taxon>Gammaproteobacteria</taxon>
        <taxon>Pseudomonadales</taxon>
        <taxon>Pseudomonadaceae</taxon>
        <taxon>Azomonas</taxon>
    </lineage>
</organism>
<keyword evidence="3" id="KW-0805">Transcription regulation</keyword>
<dbReference type="PRINTS" id="PR00778">
    <property type="entry name" value="HTHARSR"/>
</dbReference>
<dbReference type="PANTHER" id="PTHR33154:SF18">
    <property type="entry name" value="ARSENICAL RESISTANCE OPERON REPRESSOR"/>
    <property type="match status" value="1"/>
</dbReference>
<dbReference type="PANTHER" id="PTHR33154">
    <property type="entry name" value="TRANSCRIPTIONAL REGULATOR, ARSR FAMILY"/>
    <property type="match status" value="1"/>
</dbReference>
<evidence type="ECO:0000256" key="5">
    <source>
        <dbReference type="ARBA" id="ARBA00023163"/>
    </source>
</evidence>
<evidence type="ECO:0000256" key="2">
    <source>
        <dbReference type="ARBA" id="ARBA00022851"/>
    </source>
</evidence>
<dbReference type="InterPro" id="IPR051081">
    <property type="entry name" value="HTH_MetalResp_TranReg"/>
</dbReference>
<comment type="caution">
    <text evidence="8">The sequence shown here is derived from an EMBL/GenBank/DDBJ whole genome shotgun (WGS) entry which is preliminary data.</text>
</comment>
<dbReference type="SUPFAM" id="SSF46785">
    <property type="entry name" value="Winged helix' DNA-binding domain"/>
    <property type="match status" value="1"/>
</dbReference>
<feature type="domain" description="HTH arsR-type" evidence="7">
    <location>
        <begin position="1"/>
        <end position="93"/>
    </location>
</feature>
<dbReference type="InterPro" id="IPR001845">
    <property type="entry name" value="HTH_ArsR_DNA-bd_dom"/>
</dbReference>
<evidence type="ECO:0000256" key="1">
    <source>
        <dbReference type="ARBA" id="ARBA00022849"/>
    </source>
</evidence>
<proteinExistence type="predicted"/>
<dbReference type="GO" id="GO:0003700">
    <property type="term" value="F:DNA-binding transcription factor activity"/>
    <property type="evidence" value="ECO:0007669"/>
    <property type="project" value="InterPro"/>
</dbReference>
<comment type="function">
    <text evidence="6">Binds arsenite and regulates the expression of arsenic efflux pumps. In vitro, also binds antimony and bismuth, but not arsenate.</text>
</comment>
<evidence type="ECO:0000256" key="6">
    <source>
        <dbReference type="ARBA" id="ARBA00060178"/>
    </source>
</evidence>
<sequence>MTDSPTPVQIFKCLADETRIRLALLIAREKELCVCELTAALDESQPKISRHLAQLRSCGLLADRRQGQWVYYRLHPDLPDWACALLENLLAASPPYFTADSQRLDALGDRPARSALCNRSTPSDNDLPPC</sequence>
<keyword evidence="2" id="KW-0479">Metal-binding</keyword>
<keyword evidence="1" id="KW-0059">Arsenical resistance</keyword>
<dbReference type="InterPro" id="IPR036390">
    <property type="entry name" value="WH_DNA-bd_sf"/>
</dbReference>
<dbReference type="NCBIfam" id="NF033788">
    <property type="entry name" value="HTH_metalloreg"/>
    <property type="match status" value="1"/>
</dbReference>
<dbReference type="AlphaFoldDB" id="A0A839T2G5"/>
<dbReference type="GO" id="GO:0046872">
    <property type="term" value="F:metal ion binding"/>
    <property type="evidence" value="ECO:0007669"/>
    <property type="project" value="UniProtKB-KW"/>
</dbReference>
<dbReference type="RefSeq" id="WP_183166236.1">
    <property type="nucleotide sequence ID" value="NZ_JACHXI010000006.1"/>
</dbReference>
<keyword evidence="2" id="KW-0480">Metal-thiolate cluster</keyword>
<keyword evidence="5" id="KW-0804">Transcription</keyword>
<dbReference type="InterPro" id="IPR036388">
    <property type="entry name" value="WH-like_DNA-bd_sf"/>
</dbReference>
<evidence type="ECO:0000313" key="9">
    <source>
        <dbReference type="Proteomes" id="UP000549250"/>
    </source>
</evidence>
<name>A0A839T2G5_AZOMA</name>
<evidence type="ECO:0000256" key="4">
    <source>
        <dbReference type="ARBA" id="ARBA00023125"/>
    </source>
</evidence>
<dbReference type="GO" id="GO:0003677">
    <property type="term" value="F:DNA binding"/>
    <property type="evidence" value="ECO:0007669"/>
    <property type="project" value="UniProtKB-KW"/>
</dbReference>
<dbReference type="GO" id="GO:0046685">
    <property type="term" value="P:response to arsenic-containing substance"/>
    <property type="evidence" value="ECO:0007669"/>
    <property type="project" value="UniProtKB-KW"/>
</dbReference>
<gene>
    <name evidence="8" type="ORF">FHR87_001693</name>
</gene>
<dbReference type="Gene3D" id="1.10.10.10">
    <property type="entry name" value="Winged helix-like DNA-binding domain superfamily/Winged helix DNA-binding domain"/>
    <property type="match status" value="1"/>
</dbReference>
<dbReference type="EMBL" id="JACHXI010000006">
    <property type="protein sequence ID" value="MBB3103298.1"/>
    <property type="molecule type" value="Genomic_DNA"/>
</dbReference>
<evidence type="ECO:0000256" key="3">
    <source>
        <dbReference type="ARBA" id="ARBA00023015"/>
    </source>
</evidence>
<dbReference type="PROSITE" id="PS50987">
    <property type="entry name" value="HTH_ARSR_2"/>
    <property type="match status" value="1"/>
</dbReference>
<dbReference type="InterPro" id="IPR011991">
    <property type="entry name" value="ArsR-like_HTH"/>
</dbReference>
<dbReference type="CDD" id="cd00090">
    <property type="entry name" value="HTH_ARSR"/>
    <property type="match status" value="1"/>
</dbReference>
<dbReference type="Proteomes" id="UP000549250">
    <property type="component" value="Unassembled WGS sequence"/>
</dbReference>
<keyword evidence="9" id="KW-1185">Reference proteome</keyword>
<dbReference type="FunFam" id="1.10.10.10:FF:000279">
    <property type="entry name" value="Transcriptional regulator, ArsR family"/>
    <property type="match status" value="1"/>
</dbReference>
<protein>
    <submittedName>
        <fullName evidence="8">ArsR family transcriptional regulator</fullName>
    </submittedName>
</protein>
<keyword evidence="4" id="KW-0238">DNA-binding</keyword>
<reference evidence="8 9" key="1">
    <citation type="submission" date="2020-08" db="EMBL/GenBank/DDBJ databases">
        <title>Genomic Encyclopedia of Type Strains, Phase III (KMG-III): the genomes of soil and plant-associated and newly described type strains.</title>
        <authorList>
            <person name="Whitman W."/>
        </authorList>
    </citation>
    <scope>NUCLEOTIDE SEQUENCE [LARGE SCALE GENOMIC DNA]</scope>
    <source>
        <strain evidence="8 9">CECT 4462</strain>
    </source>
</reference>
<evidence type="ECO:0000259" key="7">
    <source>
        <dbReference type="PROSITE" id="PS50987"/>
    </source>
</evidence>
<accession>A0A839T2G5</accession>